<feature type="region of interest" description="Disordered" evidence="1">
    <location>
        <begin position="26"/>
        <end position="74"/>
    </location>
</feature>
<feature type="compositionally biased region" description="Gly residues" evidence="1">
    <location>
        <begin position="229"/>
        <end position="245"/>
    </location>
</feature>
<evidence type="ECO:0000256" key="1">
    <source>
        <dbReference type="SAM" id="MobiDB-lite"/>
    </source>
</evidence>
<dbReference type="InterPro" id="IPR029463">
    <property type="entry name" value="Lys_MEP"/>
</dbReference>
<dbReference type="GO" id="GO:0004222">
    <property type="term" value="F:metalloendopeptidase activity"/>
    <property type="evidence" value="ECO:0007669"/>
    <property type="project" value="InterPro"/>
</dbReference>
<dbReference type="eggNOG" id="ENOG5031M3D">
    <property type="taxonomic scope" value="Bacteria"/>
</dbReference>
<accession>Q13Z04</accession>
<dbReference type="EMBL" id="CP000270">
    <property type="protein sequence ID" value="ABE30685.1"/>
    <property type="molecule type" value="Genomic_DNA"/>
</dbReference>
<feature type="domain" description="Lysine-specific metallo-endopeptidase" evidence="2">
    <location>
        <begin position="373"/>
        <end position="508"/>
    </location>
</feature>
<dbReference type="RefSeq" id="WP_011488309.1">
    <property type="nucleotide sequence ID" value="NC_007951.1"/>
</dbReference>
<dbReference type="SMART" id="SM01351">
    <property type="entry name" value="Aspzincin_M35"/>
    <property type="match status" value="1"/>
</dbReference>
<reference evidence="3 4" key="1">
    <citation type="journal article" date="2006" name="Proc. Natl. Acad. Sci. U.S.A.">
        <title>Burkholderia xenovorans LB400 harbors a multi-replicon, 9.73-Mbp genome shaped for versatility.</title>
        <authorList>
            <person name="Chain P.S."/>
            <person name="Denef V.J."/>
            <person name="Konstantinidis K.T."/>
            <person name="Vergez L.M."/>
            <person name="Agullo L."/>
            <person name="Reyes V.L."/>
            <person name="Hauser L."/>
            <person name="Cordova M."/>
            <person name="Gomez L."/>
            <person name="Gonzalez M."/>
            <person name="Land M."/>
            <person name="Lao V."/>
            <person name="Larimer F."/>
            <person name="LiPuma J.J."/>
            <person name="Mahenthiralingam E."/>
            <person name="Malfatti S.A."/>
            <person name="Marx C.J."/>
            <person name="Parnell J.J."/>
            <person name="Ramette A."/>
            <person name="Richardson P."/>
            <person name="Seeger M."/>
            <person name="Smith D."/>
            <person name="Spilker T."/>
            <person name="Sul W.J."/>
            <person name="Tsoi T.V."/>
            <person name="Ulrich L.E."/>
            <person name="Zhulin I.B."/>
            <person name="Tiedje J.M."/>
        </authorList>
    </citation>
    <scope>NUCLEOTIDE SEQUENCE [LARGE SCALE GENOMIC DNA]</scope>
    <source>
        <strain evidence="3 4">LB400</strain>
    </source>
</reference>
<feature type="compositionally biased region" description="Basic and acidic residues" evidence="1">
    <location>
        <begin position="105"/>
        <end position="120"/>
    </location>
</feature>
<dbReference type="InterPro" id="IPR024079">
    <property type="entry name" value="MetalloPept_cat_dom_sf"/>
</dbReference>
<dbReference type="PATRIC" id="fig|266265.5.peg.2249"/>
<protein>
    <recommendedName>
        <fullName evidence="2">Lysine-specific metallo-endopeptidase domain-containing protein</fullName>
    </recommendedName>
</protein>
<dbReference type="Proteomes" id="UP000001817">
    <property type="component" value="Chromosome 1"/>
</dbReference>
<dbReference type="OrthoDB" id="7649992at2"/>
<feature type="region of interest" description="Disordered" evidence="1">
    <location>
        <begin position="92"/>
        <end position="120"/>
    </location>
</feature>
<feature type="region of interest" description="Disordered" evidence="1">
    <location>
        <begin position="190"/>
        <end position="353"/>
    </location>
</feature>
<feature type="compositionally biased region" description="Gly residues" evidence="1">
    <location>
        <begin position="253"/>
        <end position="301"/>
    </location>
</feature>
<keyword evidence="4" id="KW-1185">Reference proteome</keyword>
<dbReference type="Gene3D" id="3.40.390.10">
    <property type="entry name" value="Collagenase (Catalytic Domain)"/>
    <property type="match status" value="1"/>
</dbReference>
<dbReference type="STRING" id="266265.Bxe_A2284"/>
<sequence>MNVNRYGSTHQTSHPLALMQPPWGMAAAPARPSPRIHATDGTPRAPIGNVPASPPLGKVPGRAPRVGGLADPIERTGGKAATYTVDGAGKRVRESKDANGNPVRDTWEADGRHTRDSVGADGTRIRDTWEADGKHLHETCDANGKHVLDIWDAKGKHIHEVWDASGKHVLDIWDAQGKHKRIVWHKKHDNLPTSMRTHGLSPGHAGQNGRPMPRPVAGGAPASSPLPGNGNGGSEPSTPGGGGDAGRPVAPIGGSGGQPSAPIGGGGQPSGPAGNGGGQLFAPIGNGGGQLSAPDGDGGGQTSAPIGDNEGQPSTPTGGDSGDIQAPDDNSGDTDYDQPAPGTARTPGMIGFTPAQGGIVTRAYQHVKRMIDSALDKLESGHPDGNFARWFGSPTQRNVQKVEQVFTRMQHAMSHDRFTFVLGAPHDDSELAHVQPGSPHQINLKPHFFDHAFGANTPEATIAHELSHFPYIGNTRDHLYGPAAVAGLAQRNSDMATDNAENYGMFIRAQATA</sequence>
<dbReference type="InterPro" id="IPR034108">
    <property type="entry name" value="Pept_M35-like_proteobacteria"/>
</dbReference>
<dbReference type="KEGG" id="bxe:Bxe_A2284"/>
<proteinExistence type="predicted"/>
<organism evidence="3 4">
    <name type="scientific">Paraburkholderia xenovorans (strain LB400)</name>
    <dbReference type="NCBI Taxonomy" id="266265"/>
    <lineage>
        <taxon>Bacteria</taxon>
        <taxon>Pseudomonadati</taxon>
        <taxon>Pseudomonadota</taxon>
        <taxon>Betaproteobacteria</taxon>
        <taxon>Burkholderiales</taxon>
        <taxon>Burkholderiaceae</taxon>
        <taxon>Paraburkholderia</taxon>
    </lineage>
</organism>
<dbReference type="SUPFAM" id="SSF55486">
    <property type="entry name" value="Metalloproteases ('zincins'), catalytic domain"/>
    <property type="match status" value="1"/>
</dbReference>
<dbReference type="KEGG" id="bxb:DR64_4433"/>
<evidence type="ECO:0000259" key="2">
    <source>
        <dbReference type="SMART" id="SM01351"/>
    </source>
</evidence>
<name>Q13Z04_PARXL</name>
<dbReference type="AlphaFoldDB" id="Q13Z04"/>
<dbReference type="Pfam" id="PF14521">
    <property type="entry name" value="Aspzincin_M35"/>
    <property type="match status" value="1"/>
</dbReference>
<evidence type="ECO:0000313" key="4">
    <source>
        <dbReference type="Proteomes" id="UP000001817"/>
    </source>
</evidence>
<dbReference type="CDD" id="cd11007">
    <property type="entry name" value="M35_like_1"/>
    <property type="match status" value="1"/>
</dbReference>
<evidence type="ECO:0000313" key="3">
    <source>
        <dbReference type="EMBL" id="ABE30685.1"/>
    </source>
</evidence>
<gene>
    <name evidence="3" type="ORF">Bxe_A2284</name>
</gene>